<dbReference type="Proteomes" id="UP000639772">
    <property type="component" value="Unassembled WGS sequence"/>
</dbReference>
<name>A0A835V8W8_VANPL</name>
<organism evidence="1 2">
    <name type="scientific">Vanilla planifolia</name>
    <name type="common">Vanilla</name>
    <dbReference type="NCBI Taxonomy" id="51239"/>
    <lineage>
        <taxon>Eukaryota</taxon>
        <taxon>Viridiplantae</taxon>
        <taxon>Streptophyta</taxon>
        <taxon>Embryophyta</taxon>
        <taxon>Tracheophyta</taxon>
        <taxon>Spermatophyta</taxon>
        <taxon>Magnoliopsida</taxon>
        <taxon>Liliopsida</taxon>
        <taxon>Asparagales</taxon>
        <taxon>Orchidaceae</taxon>
        <taxon>Vanilloideae</taxon>
        <taxon>Vanilleae</taxon>
        <taxon>Vanilla</taxon>
    </lineage>
</organism>
<evidence type="ECO:0000313" key="1">
    <source>
        <dbReference type="EMBL" id="KAG0487391.1"/>
    </source>
</evidence>
<accession>A0A835V8W8</accession>
<dbReference type="AlphaFoldDB" id="A0A835V8W8"/>
<evidence type="ECO:0000313" key="2">
    <source>
        <dbReference type="Proteomes" id="UP000639772"/>
    </source>
</evidence>
<protein>
    <submittedName>
        <fullName evidence="1">Uncharacterized protein</fullName>
    </submittedName>
</protein>
<proteinExistence type="predicted"/>
<sequence length="128" mass="14679">MLSNRQKYEFEPKLERIMVAWLIYLLKAGEVNGGATPYRRCQWNQIRRIWDHCFSSCRILGDVTSGEIVGKQLIQLDHRILGAMFQLANLICIIWKMAGSINGERYHEKKRLCSRARAATSGVDGIVP</sequence>
<reference evidence="1 2" key="1">
    <citation type="journal article" date="2020" name="Nat. Food">
        <title>A phased Vanilla planifolia genome enables genetic improvement of flavour and production.</title>
        <authorList>
            <person name="Hasing T."/>
            <person name="Tang H."/>
            <person name="Brym M."/>
            <person name="Khazi F."/>
            <person name="Huang T."/>
            <person name="Chambers A.H."/>
        </authorList>
    </citation>
    <scope>NUCLEOTIDE SEQUENCE [LARGE SCALE GENOMIC DNA]</scope>
    <source>
        <tissue evidence="1">Leaf</tissue>
    </source>
</reference>
<dbReference type="EMBL" id="JADCNM010000004">
    <property type="protein sequence ID" value="KAG0487391.1"/>
    <property type="molecule type" value="Genomic_DNA"/>
</dbReference>
<gene>
    <name evidence="1" type="ORF">HPP92_009486</name>
</gene>
<comment type="caution">
    <text evidence="1">The sequence shown here is derived from an EMBL/GenBank/DDBJ whole genome shotgun (WGS) entry which is preliminary data.</text>
</comment>